<sequence>MALPDRKENPLFMEVLARNPVIMRTTSKIFGISFCVLLFFLCPKSVLKAQSEFPKTKAHSSKPALEIPGREEENWEIGLRAGIGYKGEDRLNSFLRGFTDTYDPRFASKTELDPPKRTTQGEFFLRRNISSESRVGFIGGYREWQTFGLKQFSSEPFYTDLKFKLSNPYFLLAYWYEWNYKRWIFQGGLGIGMSQVYWDSKGYATSGKETFSQEGSLSGTGIEFRLEGTVSRRITESVSLQLGIALSWINIPSLSGTFNGESASFYLRENGNVTLLTESTNQTAMLVTNQFSRKLEFQVLTTTLFLGVARKF</sequence>
<organism evidence="2 3">
    <name type="scientific">Leptospira alstonii serovar Pingchang str. 80-412</name>
    <dbReference type="NCBI Taxonomy" id="1218564"/>
    <lineage>
        <taxon>Bacteria</taxon>
        <taxon>Pseudomonadati</taxon>
        <taxon>Spirochaetota</taxon>
        <taxon>Spirochaetia</taxon>
        <taxon>Leptospirales</taxon>
        <taxon>Leptospiraceae</taxon>
        <taxon>Leptospira</taxon>
    </lineage>
</organism>
<dbReference type="EMBL" id="AOHD02000042">
    <property type="protein sequence ID" value="EQA80013.1"/>
    <property type="molecule type" value="Genomic_DNA"/>
</dbReference>
<evidence type="ECO:0000256" key="1">
    <source>
        <dbReference type="SAM" id="Phobius"/>
    </source>
</evidence>
<keyword evidence="3" id="KW-1185">Reference proteome</keyword>
<comment type="caution">
    <text evidence="2">The sequence shown here is derived from an EMBL/GenBank/DDBJ whole genome shotgun (WGS) entry which is preliminary data.</text>
</comment>
<name>T0H8B2_9LEPT</name>
<accession>T0H8B2</accession>
<protein>
    <recommendedName>
        <fullName evidence="4">Outer membrane protein beta-barrel domain protein</fullName>
    </recommendedName>
</protein>
<evidence type="ECO:0000313" key="3">
    <source>
        <dbReference type="Proteomes" id="UP000015445"/>
    </source>
</evidence>
<proteinExistence type="predicted"/>
<dbReference type="AlphaFoldDB" id="T0H8B2"/>
<dbReference type="NCBIfam" id="NF047519">
    <property type="entry name" value="LIC_11366_fam"/>
    <property type="match status" value="1"/>
</dbReference>
<evidence type="ECO:0000313" key="2">
    <source>
        <dbReference type="EMBL" id="EQA80013.1"/>
    </source>
</evidence>
<evidence type="ECO:0008006" key="4">
    <source>
        <dbReference type="Google" id="ProtNLM"/>
    </source>
</evidence>
<reference evidence="2" key="1">
    <citation type="submission" date="2013-05" db="EMBL/GenBank/DDBJ databases">
        <authorList>
            <person name="Harkins D.M."/>
            <person name="Durkin A.S."/>
            <person name="Brinkac L.M."/>
            <person name="Haft D.H."/>
            <person name="Selengut J.D."/>
            <person name="Sanka R."/>
            <person name="DePew J."/>
            <person name="Purushe J."/>
            <person name="Galloway R.L."/>
            <person name="Vinetz J.M."/>
            <person name="Sutton G.G."/>
            <person name="Nierman W.C."/>
            <person name="Fouts D.E."/>
        </authorList>
    </citation>
    <scope>NUCLEOTIDE SEQUENCE [LARGE SCALE GENOMIC DNA]</scope>
    <source>
        <strain evidence="2">80-412</strain>
    </source>
</reference>
<keyword evidence="1" id="KW-0812">Transmembrane</keyword>
<keyword evidence="1" id="KW-0472">Membrane</keyword>
<keyword evidence="1" id="KW-1133">Transmembrane helix</keyword>
<dbReference type="STRING" id="28452.A0128_11660"/>
<dbReference type="Proteomes" id="UP000015445">
    <property type="component" value="Unassembled WGS sequence"/>
</dbReference>
<gene>
    <name evidence="2" type="ORF">LEP1GSC193_0609</name>
</gene>
<feature type="transmembrane region" description="Helical" evidence="1">
    <location>
        <begin position="21"/>
        <end position="41"/>
    </location>
</feature>